<accession>A0A5B7J7X9</accession>
<evidence type="ECO:0000313" key="3">
    <source>
        <dbReference type="Proteomes" id="UP000324222"/>
    </source>
</evidence>
<feature type="compositionally biased region" description="Pro residues" evidence="1">
    <location>
        <begin position="45"/>
        <end position="55"/>
    </location>
</feature>
<protein>
    <submittedName>
        <fullName evidence="2">Uncharacterized protein</fullName>
    </submittedName>
</protein>
<proteinExistence type="predicted"/>
<keyword evidence="3" id="KW-1185">Reference proteome</keyword>
<dbReference type="Proteomes" id="UP000324222">
    <property type="component" value="Unassembled WGS sequence"/>
</dbReference>
<sequence length="84" mass="9155">MDSKQRNAKEHCTMSPYLDLLQLRPPLPTPSPPTTPPVTSNLPIVHPPPSLPSSPQARPPIPFLLPLSSLTSLVDRVWSLVSTV</sequence>
<reference evidence="2 3" key="1">
    <citation type="submission" date="2019-05" db="EMBL/GenBank/DDBJ databases">
        <title>Another draft genome of Portunus trituberculatus and its Hox gene families provides insights of decapod evolution.</title>
        <authorList>
            <person name="Jeong J.-H."/>
            <person name="Song I."/>
            <person name="Kim S."/>
            <person name="Choi T."/>
            <person name="Kim D."/>
            <person name="Ryu S."/>
            <person name="Kim W."/>
        </authorList>
    </citation>
    <scope>NUCLEOTIDE SEQUENCE [LARGE SCALE GENOMIC DNA]</scope>
    <source>
        <tissue evidence="2">Muscle</tissue>
    </source>
</reference>
<evidence type="ECO:0000313" key="2">
    <source>
        <dbReference type="EMBL" id="MPC92292.1"/>
    </source>
</evidence>
<name>A0A5B7J7X9_PORTR</name>
<feature type="region of interest" description="Disordered" evidence="1">
    <location>
        <begin position="22"/>
        <end position="55"/>
    </location>
</feature>
<evidence type="ECO:0000256" key="1">
    <source>
        <dbReference type="SAM" id="MobiDB-lite"/>
    </source>
</evidence>
<dbReference type="AlphaFoldDB" id="A0A5B7J7X9"/>
<comment type="caution">
    <text evidence="2">The sequence shown here is derived from an EMBL/GenBank/DDBJ whole genome shotgun (WGS) entry which is preliminary data.</text>
</comment>
<organism evidence="2 3">
    <name type="scientific">Portunus trituberculatus</name>
    <name type="common">Swimming crab</name>
    <name type="synonym">Neptunus trituberculatus</name>
    <dbReference type="NCBI Taxonomy" id="210409"/>
    <lineage>
        <taxon>Eukaryota</taxon>
        <taxon>Metazoa</taxon>
        <taxon>Ecdysozoa</taxon>
        <taxon>Arthropoda</taxon>
        <taxon>Crustacea</taxon>
        <taxon>Multicrustacea</taxon>
        <taxon>Malacostraca</taxon>
        <taxon>Eumalacostraca</taxon>
        <taxon>Eucarida</taxon>
        <taxon>Decapoda</taxon>
        <taxon>Pleocyemata</taxon>
        <taxon>Brachyura</taxon>
        <taxon>Eubrachyura</taxon>
        <taxon>Portunoidea</taxon>
        <taxon>Portunidae</taxon>
        <taxon>Portuninae</taxon>
        <taxon>Portunus</taxon>
    </lineage>
</organism>
<gene>
    <name evidence="2" type="ORF">E2C01_087372</name>
</gene>
<feature type="compositionally biased region" description="Pro residues" evidence="1">
    <location>
        <begin position="25"/>
        <end position="36"/>
    </location>
</feature>
<dbReference type="EMBL" id="VSRR010090739">
    <property type="protein sequence ID" value="MPC92292.1"/>
    <property type="molecule type" value="Genomic_DNA"/>
</dbReference>